<gene>
    <name evidence="1" type="ORF">TNCV_3506101</name>
</gene>
<evidence type="ECO:0000313" key="2">
    <source>
        <dbReference type="Proteomes" id="UP000887159"/>
    </source>
</evidence>
<keyword evidence="2" id="KW-1185">Reference proteome</keyword>
<dbReference type="EMBL" id="BMAU01021233">
    <property type="protein sequence ID" value="GFY02730.1"/>
    <property type="molecule type" value="Genomic_DNA"/>
</dbReference>
<sequence>MSSSPGTTEGLMYRVDKFVMTQSPPVGGEGFEFITSNCQSLKEVVSLDPKEASWTNRRITRHLSRSDERPLEDSGKNGWTMADFSVMMVAVDLGEQQMGRTD</sequence>
<name>A0A8X6S1A1_TRICX</name>
<evidence type="ECO:0000313" key="1">
    <source>
        <dbReference type="EMBL" id="GFY02730.1"/>
    </source>
</evidence>
<proteinExistence type="predicted"/>
<dbReference type="Proteomes" id="UP000887159">
    <property type="component" value="Unassembled WGS sequence"/>
</dbReference>
<comment type="caution">
    <text evidence="1">The sequence shown here is derived from an EMBL/GenBank/DDBJ whole genome shotgun (WGS) entry which is preliminary data.</text>
</comment>
<dbReference type="AlphaFoldDB" id="A0A8X6S1A1"/>
<organism evidence="1 2">
    <name type="scientific">Trichonephila clavipes</name>
    <name type="common">Golden silk orbweaver</name>
    <name type="synonym">Nephila clavipes</name>
    <dbReference type="NCBI Taxonomy" id="2585209"/>
    <lineage>
        <taxon>Eukaryota</taxon>
        <taxon>Metazoa</taxon>
        <taxon>Ecdysozoa</taxon>
        <taxon>Arthropoda</taxon>
        <taxon>Chelicerata</taxon>
        <taxon>Arachnida</taxon>
        <taxon>Araneae</taxon>
        <taxon>Araneomorphae</taxon>
        <taxon>Entelegynae</taxon>
        <taxon>Araneoidea</taxon>
        <taxon>Nephilidae</taxon>
        <taxon>Trichonephila</taxon>
    </lineage>
</organism>
<protein>
    <submittedName>
        <fullName evidence="1">Uncharacterized protein</fullName>
    </submittedName>
</protein>
<accession>A0A8X6S1A1</accession>
<reference evidence="1" key="1">
    <citation type="submission" date="2020-08" db="EMBL/GenBank/DDBJ databases">
        <title>Multicomponent nature underlies the extraordinary mechanical properties of spider dragline silk.</title>
        <authorList>
            <person name="Kono N."/>
            <person name="Nakamura H."/>
            <person name="Mori M."/>
            <person name="Yoshida Y."/>
            <person name="Ohtoshi R."/>
            <person name="Malay A.D."/>
            <person name="Moran D.A.P."/>
            <person name="Tomita M."/>
            <person name="Numata K."/>
            <person name="Arakawa K."/>
        </authorList>
    </citation>
    <scope>NUCLEOTIDE SEQUENCE</scope>
</reference>